<feature type="domain" description="GIY-YIG" evidence="1">
    <location>
        <begin position="304"/>
        <end position="403"/>
    </location>
</feature>
<evidence type="ECO:0008006" key="5">
    <source>
        <dbReference type="Google" id="ProtNLM"/>
    </source>
</evidence>
<dbReference type="PANTHER" id="PTHR21301">
    <property type="entry name" value="REVERSE TRANSCRIPTASE"/>
    <property type="match status" value="1"/>
</dbReference>
<proteinExistence type="predicted"/>
<feature type="domain" description="Reverse transcriptase" evidence="2">
    <location>
        <begin position="1"/>
        <end position="99"/>
    </location>
</feature>
<evidence type="ECO:0000313" key="4">
    <source>
        <dbReference type="Proteomes" id="UP000694892"/>
    </source>
</evidence>
<dbReference type="EMBL" id="CM004468">
    <property type="protein sequence ID" value="OCT96164.1"/>
    <property type="molecule type" value="Genomic_DNA"/>
</dbReference>
<dbReference type="SUPFAM" id="SSF82771">
    <property type="entry name" value="GIY-YIG endonuclease"/>
    <property type="match status" value="1"/>
</dbReference>
<dbReference type="Proteomes" id="UP000694892">
    <property type="component" value="Chromosome 2L"/>
</dbReference>
<dbReference type="InterPro" id="IPR058912">
    <property type="entry name" value="HTH_animal"/>
</dbReference>
<protein>
    <recommendedName>
        <fullName evidence="5">GIY-YIG domain-containing protein</fullName>
    </recommendedName>
</protein>
<reference evidence="4" key="1">
    <citation type="journal article" date="2016" name="Nature">
        <title>Genome evolution in the allotetraploid frog Xenopus laevis.</title>
        <authorList>
            <person name="Session A.M."/>
            <person name="Uno Y."/>
            <person name="Kwon T."/>
            <person name="Chapman J.A."/>
            <person name="Toyoda A."/>
            <person name="Takahashi S."/>
            <person name="Fukui A."/>
            <person name="Hikosaka A."/>
            <person name="Suzuki A."/>
            <person name="Kondo M."/>
            <person name="van Heeringen S.J."/>
            <person name="Quigley I."/>
            <person name="Heinz S."/>
            <person name="Ogino H."/>
            <person name="Ochi H."/>
            <person name="Hellsten U."/>
            <person name="Lyons J.B."/>
            <person name="Simakov O."/>
            <person name="Putnam N."/>
            <person name="Stites J."/>
            <person name="Kuroki Y."/>
            <person name="Tanaka T."/>
            <person name="Michiue T."/>
            <person name="Watanabe M."/>
            <person name="Bogdanovic O."/>
            <person name="Lister R."/>
            <person name="Georgiou G."/>
            <person name="Paranjpe S.S."/>
            <person name="van Kruijsbergen I."/>
            <person name="Shu S."/>
            <person name="Carlson J."/>
            <person name="Kinoshita T."/>
            <person name="Ohta Y."/>
            <person name="Mawaribuchi S."/>
            <person name="Jenkins J."/>
            <person name="Grimwood J."/>
            <person name="Schmutz J."/>
            <person name="Mitros T."/>
            <person name="Mozaffari S.V."/>
            <person name="Suzuki Y."/>
            <person name="Haramoto Y."/>
            <person name="Yamamoto T.S."/>
            <person name="Takagi C."/>
            <person name="Heald R."/>
            <person name="Miller K."/>
            <person name="Haudenschild C."/>
            <person name="Kitzman J."/>
            <person name="Nakayama T."/>
            <person name="Izutsu Y."/>
            <person name="Robert J."/>
            <person name="Fortriede J."/>
            <person name="Burns K."/>
            <person name="Lotay V."/>
            <person name="Karimi K."/>
            <person name="Yasuoka Y."/>
            <person name="Dichmann D.S."/>
            <person name="Flajnik M.F."/>
            <person name="Houston D.W."/>
            <person name="Shendure J."/>
            <person name="DuPasquier L."/>
            <person name="Vize P.D."/>
            <person name="Zorn A.M."/>
            <person name="Ito M."/>
            <person name="Marcotte E.M."/>
            <person name="Wallingford J.B."/>
            <person name="Ito Y."/>
            <person name="Asashima M."/>
            <person name="Ueno N."/>
            <person name="Matsuda Y."/>
            <person name="Veenstra G.J."/>
            <person name="Fujiyama A."/>
            <person name="Harland R.M."/>
            <person name="Taira M."/>
            <person name="Rokhsar D.S."/>
        </authorList>
    </citation>
    <scope>NUCLEOTIDE SEQUENCE [LARGE SCALE GENOMIC DNA]</scope>
    <source>
        <strain evidence="4">J</strain>
    </source>
</reference>
<dbReference type="InterPro" id="IPR000477">
    <property type="entry name" value="RT_dom"/>
</dbReference>
<dbReference type="PANTHER" id="PTHR21301:SF13">
    <property type="match status" value="1"/>
</dbReference>
<accession>A0A974DQ55</accession>
<dbReference type="AlphaFoldDB" id="A0A974DQ55"/>
<organism evidence="3 4">
    <name type="scientific">Xenopus laevis</name>
    <name type="common">African clawed frog</name>
    <dbReference type="NCBI Taxonomy" id="8355"/>
    <lineage>
        <taxon>Eukaryota</taxon>
        <taxon>Metazoa</taxon>
        <taxon>Chordata</taxon>
        <taxon>Craniata</taxon>
        <taxon>Vertebrata</taxon>
        <taxon>Euteleostomi</taxon>
        <taxon>Amphibia</taxon>
        <taxon>Batrachia</taxon>
        <taxon>Anura</taxon>
        <taxon>Pipoidea</taxon>
        <taxon>Pipidae</taxon>
        <taxon>Xenopodinae</taxon>
        <taxon>Xenopus</taxon>
        <taxon>Xenopus</taxon>
    </lineage>
</organism>
<dbReference type="PROSITE" id="PS50164">
    <property type="entry name" value="GIY_YIG"/>
    <property type="match status" value="1"/>
</dbReference>
<dbReference type="InterPro" id="IPR035901">
    <property type="entry name" value="GIY-YIG_endonuc_sf"/>
</dbReference>
<dbReference type="Gene3D" id="3.40.1440.10">
    <property type="entry name" value="GIY-YIG endonuclease"/>
    <property type="match status" value="1"/>
</dbReference>
<sequence length="415" mass="48897">MGAKCAPSYANLYLGEWERFVFSSDEYETYLCHILRWHRYIDDIMIIWQGSETLLKEFVAKLNVNTYNLTFTVNHDRERLEFLDIELRKDQQGFLTTTLFHKQTASNSFLHAKSMHPPRCIEGIPKGQYLRLRRMCSSEEEYKREAYKLYQRFKTRGYKTRCLRRAYQGALATNREDLLYNPNGQRNRTMKPTNQGHTRLILTFNNNDRDVRSVIHKHWEILTRDPALGRLVSPHPLITYKRNTSIGDLLTHSHYQRGSKRICCKTPGTFRCGACEQCQFLKMSSTFGNDQSKFDMYHHISCTTTFVVYLFTCHCGSMYVGKTIRMLKRRIYEHIRDIRNCNLTSSIAKHIYCSHNGQYSGCFFQGIDRLHGDIRGGDLENRLLQLETSWIFRLNTYKSEFGLNGQLNFQAFIHK</sequence>
<dbReference type="Pfam" id="PF26215">
    <property type="entry name" value="HTH_animal"/>
    <property type="match status" value="1"/>
</dbReference>
<evidence type="ECO:0000259" key="1">
    <source>
        <dbReference type="PROSITE" id="PS50164"/>
    </source>
</evidence>
<dbReference type="PROSITE" id="PS50878">
    <property type="entry name" value="RT_POL"/>
    <property type="match status" value="1"/>
</dbReference>
<gene>
    <name evidence="3" type="ORF">XELAEV_18013847mg</name>
</gene>
<dbReference type="InterPro" id="IPR000305">
    <property type="entry name" value="GIY-YIG_endonuc"/>
</dbReference>
<name>A0A974DQ55_XENLA</name>
<evidence type="ECO:0000259" key="2">
    <source>
        <dbReference type="PROSITE" id="PS50878"/>
    </source>
</evidence>
<evidence type="ECO:0000313" key="3">
    <source>
        <dbReference type="EMBL" id="OCT96164.1"/>
    </source>
</evidence>